<feature type="compositionally biased region" description="Acidic residues" evidence="2">
    <location>
        <begin position="324"/>
        <end position="343"/>
    </location>
</feature>
<name>A0ABP9XX28_9FUNG</name>
<feature type="coiled-coil region" evidence="1">
    <location>
        <begin position="667"/>
        <end position="730"/>
    </location>
</feature>
<dbReference type="SUPFAM" id="SSF48371">
    <property type="entry name" value="ARM repeat"/>
    <property type="match status" value="1"/>
</dbReference>
<evidence type="ECO:0000256" key="2">
    <source>
        <dbReference type="SAM" id="MobiDB-lite"/>
    </source>
</evidence>
<proteinExistence type="predicted"/>
<sequence length="846" mass="96839">MFFTILESWILWILTYIPFRFIILEKSYRHYALVPVPAPVPAPDPAPEVPKLFPYEQVALAELYKFDRNGEARVLETYLERLQRWIHLNHFRPLTCLKDNQTLSFFLRHTVKDISQKILLELFLVDRDTRLKALLYEVCVNANTAETRVVAKSIVVIISTCFGIPILNGKPDGEVEFGEIPMVLLSVLCSSANLFLCDFVLNYLTCPGTAKEMFSKYNLNVRSSIDTSMEDTYLANFLNKGFMQPVERKRPGFVKRLLFGREKNVHLAMFRFHAENILKDIRFLQTILTSLPDKTDNNYIINNNDDDNNDDNNNDDNNNGDNNNGDDNDDDEEDDEDDEEDDEKEMRKMRERLNVLKGMTDEDLDLTAPTQNIQREEGAIDVLNVVGGEQRRNRPRVERRLSWPLAKSGSKTLLKLTDNRGSAIVDERRVMQVLRQDYDDLVNTPENPISSAAIVALFHSNASIRDYADALVYGTPLRTPVRYRSNSVYDQIDFDKYGNPPSPAFSSPRARRKVPVPPSFVFNPDFIPSPGSDVSELFETRSMVSGENIPADKAGEDKAVVVAPADSSGDPDTDSLESMIEYLRIRREIAAQAAAIDTEAALADAVVKNWMADNMLAEAEAKEENDTPRAADDEEQERLEFLGIDYFDRVDFAHYFFDLPRVDLIRVLELREKVETIKQALRTLTSDAYVYLFEQQVLLSDMLPESVDILEELQTAYREMIAQYVNYQRSLEEYEIGYAILGMITFANSYIPMIRLLLNEFMLESKDPPNFEHIDAVMSQGGQVVANLKHTWETYVESSGTFTKVQRTYQGYIDNLEREFNDTTGKVHDLSRAYLKMFEVDAPQEG</sequence>
<feature type="region of interest" description="Disordered" evidence="2">
    <location>
        <begin position="295"/>
        <end position="347"/>
    </location>
</feature>
<feature type="compositionally biased region" description="Acidic residues" evidence="2">
    <location>
        <begin position="304"/>
        <end position="314"/>
    </location>
</feature>
<organism evidence="3 4">
    <name type="scientific">Helicostylum pulchrum</name>
    <dbReference type="NCBI Taxonomy" id="562976"/>
    <lineage>
        <taxon>Eukaryota</taxon>
        <taxon>Fungi</taxon>
        <taxon>Fungi incertae sedis</taxon>
        <taxon>Mucoromycota</taxon>
        <taxon>Mucoromycotina</taxon>
        <taxon>Mucoromycetes</taxon>
        <taxon>Mucorales</taxon>
        <taxon>Mucorineae</taxon>
        <taxon>Mucoraceae</taxon>
        <taxon>Helicostylum</taxon>
    </lineage>
</organism>
<gene>
    <name evidence="3" type="ORF">HPULCUR_004714</name>
</gene>
<dbReference type="Proteomes" id="UP001476247">
    <property type="component" value="Unassembled WGS sequence"/>
</dbReference>
<dbReference type="EMBL" id="BAABUJ010000012">
    <property type="protein sequence ID" value="GAA5799303.1"/>
    <property type="molecule type" value="Genomic_DNA"/>
</dbReference>
<comment type="caution">
    <text evidence="3">The sequence shown here is derived from an EMBL/GenBank/DDBJ whole genome shotgun (WGS) entry which is preliminary data.</text>
</comment>
<evidence type="ECO:0000313" key="4">
    <source>
        <dbReference type="Proteomes" id="UP001476247"/>
    </source>
</evidence>
<evidence type="ECO:0000256" key="1">
    <source>
        <dbReference type="SAM" id="Coils"/>
    </source>
</evidence>
<evidence type="ECO:0000313" key="3">
    <source>
        <dbReference type="EMBL" id="GAA5799303.1"/>
    </source>
</evidence>
<reference evidence="3 4" key="1">
    <citation type="submission" date="2024-04" db="EMBL/GenBank/DDBJ databases">
        <title>genome sequences of Mucor flavus KT1a and Helicostylum pulchrum KT1b strains isolation_sourced from the surface of a dry-aged beef.</title>
        <authorList>
            <person name="Toyotome T."/>
            <person name="Hosono M."/>
            <person name="Torimaru M."/>
            <person name="Fukuda K."/>
            <person name="Mikami N."/>
        </authorList>
    </citation>
    <scope>NUCLEOTIDE SEQUENCE [LARGE SCALE GENOMIC DNA]</scope>
    <source>
        <strain evidence="3 4">KT1b</strain>
    </source>
</reference>
<keyword evidence="1" id="KW-0175">Coiled coil</keyword>
<accession>A0ABP9XX28</accession>
<dbReference type="InterPro" id="IPR016024">
    <property type="entry name" value="ARM-type_fold"/>
</dbReference>
<protein>
    <submittedName>
        <fullName evidence="3">Uncharacterized protein</fullName>
    </submittedName>
</protein>
<keyword evidence="4" id="KW-1185">Reference proteome</keyword>